<gene>
    <name evidence="2" type="ORF">G3O08_06260</name>
</gene>
<reference evidence="2 3" key="1">
    <citation type="submission" date="2020-02" db="EMBL/GenBank/DDBJ databases">
        <title>Out from the shadows clarifying the taxonomy of the family Cryomorphaceae and related taxa by utilizing the GTDB taxonomic framework.</title>
        <authorList>
            <person name="Bowman J.P."/>
        </authorList>
    </citation>
    <scope>NUCLEOTIDE SEQUENCE [LARGE SCALE GENOMIC DNA]</scope>
    <source>
        <strain evidence="2 3">QSSC 1-22</strain>
    </source>
</reference>
<dbReference type="PANTHER" id="PTHR36505">
    <property type="entry name" value="BLR1072 PROTEIN"/>
    <property type="match status" value="1"/>
</dbReference>
<dbReference type="InterPro" id="IPR011033">
    <property type="entry name" value="PRC_barrel-like_sf"/>
</dbReference>
<dbReference type="PANTHER" id="PTHR36505:SF1">
    <property type="entry name" value="BLR1072 PROTEIN"/>
    <property type="match status" value="1"/>
</dbReference>
<dbReference type="RefSeq" id="WP_163283972.1">
    <property type="nucleotide sequence ID" value="NZ_JAAGVY010000008.1"/>
</dbReference>
<accession>A0A7K3WN73</accession>
<comment type="caution">
    <text evidence="2">The sequence shown here is derived from an EMBL/GenBank/DDBJ whole genome shotgun (WGS) entry which is preliminary data.</text>
</comment>
<dbReference type="Gene3D" id="2.30.30.240">
    <property type="entry name" value="PRC-barrel domain"/>
    <property type="match status" value="1"/>
</dbReference>
<sequence>METLSNTTNKGLILSATSIIGTPVRNDKDESIGKIEDLMINTQTGEMLYTVLSVDTGFLDMGSKYFAVPLQRYRFDTIREMMILDVPKEKLESAPGFDKDNWPTAEDEDFLKTIFTHYNVERYHHSF</sequence>
<dbReference type="EMBL" id="JAAGVY010000008">
    <property type="protein sequence ID" value="NEN23100.1"/>
    <property type="molecule type" value="Genomic_DNA"/>
</dbReference>
<feature type="domain" description="PRC-barrel" evidence="1">
    <location>
        <begin position="15"/>
        <end position="90"/>
    </location>
</feature>
<dbReference type="Proteomes" id="UP000486602">
    <property type="component" value="Unassembled WGS sequence"/>
</dbReference>
<dbReference type="AlphaFoldDB" id="A0A7K3WN73"/>
<dbReference type="InterPro" id="IPR027275">
    <property type="entry name" value="PRC-brl_dom"/>
</dbReference>
<evidence type="ECO:0000259" key="1">
    <source>
        <dbReference type="Pfam" id="PF05239"/>
    </source>
</evidence>
<evidence type="ECO:0000313" key="2">
    <source>
        <dbReference type="EMBL" id="NEN23100.1"/>
    </source>
</evidence>
<keyword evidence="3" id="KW-1185">Reference proteome</keyword>
<evidence type="ECO:0000313" key="3">
    <source>
        <dbReference type="Proteomes" id="UP000486602"/>
    </source>
</evidence>
<organism evidence="2 3">
    <name type="scientific">Cryomorpha ignava</name>
    <dbReference type="NCBI Taxonomy" id="101383"/>
    <lineage>
        <taxon>Bacteria</taxon>
        <taxon>Pseudomonadati</taxon>
        <taxon>Bacteroidota</taxon>
        <taxon>Flavobacteriia</taxon>
        <taxon>Flavobacteriales</taxon>
        <taxon>Cryomorphaceae</taxon>
        <taxon>Cryomorpha</taxon>
    </lineage>
</organism>
<name>A0A7K3WN73_9FLAO</name>
<dbReference type="Pfam" id="PF05239">
    <property type="entry name" value="PRC"/>
    <property type="match status" value="1"/>
</dbReference>
<dbReference type="SUPFAM" id="SSF50346">
    <property type="entry name" value="PRC-barrel domain"/>
    <property type="match status" value="1"/>
</dbReference>
<proteinExistence type="predicted"/>
<protein>
    <submittedName>
        <fullName evidence="2">PRC-barrel domain containing protein</fullName>
    </submittedName>
</protein>